<evidence type="ECO:0000313" key="3">
    <source>
        <dbReference type="EMBL" id="MCS2160212.1"/>
    </source>
</evidence>
<dbReference type="SUPFAM" id="SSF55347">
    <property type="entry name" value="Glyceraldehyde-3-phosphate dehydrogenase-like, C-terminal domain"/>
    <property type="match status" value="1"/>
</dbReference>
<feature type="domain" description="Gfo/Idh/MocA-like oxidoreductase N-terminal" evidence="1">
    <location>
        <begin position="5"/>
        <end position="120"/>
    </location>
</feature>
<accession>A0ABT2DZL3</accession>
<gene>
    <name evidence="3" type="ORF">MUU47_03530</name>
</gene>
<feature type="domain" description="GFO/IDH/MocA-like oxidoreductase" evidence="2">
    <location>
        <begin position="132"/>
        <end position="255"/>
    </location>
</feature>
<name>A0ABT2DZL3_9ENTR</name>
<dbReference type="InterPro" id="IPR052515">
    <property type="entry name" value="Gfo/Idh/MocA_Oxidoreductase"/>
</dbReference>
<evidence type="ECO:0000259" key="2">
    <source>
        <dbReference type="Pfam" id="PF22725"/>
    </source>
</evidence>
<dbReference type="EMBL" id="JALIGE010000068">
    <property type="protein sequence ID" value="MCS2160212.1"/>
    <property type="molecule type" value="Genomic_DNA"/>
</dbReference>
<dbReference type="InterPro" id="IPR036291">
    <property type="entry name" value="NAD(P)-bd_dom_sf"/>
</dbReference>
<organism evidence="3 4">
    <name type="scientific">Scandinavium hiltneri</name>
    <dbReference type="NCBI Taxonomy" id="2926519"/>
    <lineage>
        <taxon>Bacteria</taxon>
        <taxon>Pseudomonadati</taxon>
        <taxon>Pseudomonadota</taxon>
        <taxon>Gammaproteobacteria</taxon>
        <taxon>Enterobacterales</taxon>
        <taxon>Enterobacteriaceae</taxon>
        <taxon>Scandinavium</taxon>
    </lineage>
</organism>
<comment type="caution">
    <text evidence="3">The sequence shown here is derived from an EMBL/GenBank/DDBJ whole genome shotgun (WGS) entry which is preliminary data.</text>
</comment>
<protein>
    <submittedName>
        <fullName evidence="3">Gfo/Idh/MocA family oxidoreductase</fullName>
    </submittedName>
</protein>
<dbReference type="Pfam" id="PF01408">
    <property type="entry name" value="GFO_IDH_MocA"/>
    <property type="match status" value="1"/>
</dbReference>
<evidence type="ECO:0000313" key="4">
    <source>
        <dbReference type="Proteomes" id="UP001205357"/>
    </source>
</evidence>
<dbReference type="SUPFAM" id="SSF51735">
    <property type="entry name" value="NAD(P)-binding Rossmann-fold domains"/>
    <property type="match status" value="1"/>
</dbReference>
<reference evidence="3 4" key="1">
    <citation type="submission" date="2022-04" db="EMBL/GenBank/DDBJ databases">
        <title>Proposal of a three novel species of Scandinavium, Scandinavium hiltneri, Scandinavium manionii, Scandinavium tedordense.</title>
        <authorList>
            <person name="Maddock D.W."/>
            <person name="Brady C.L."/>
            <person name="Denman S."/>
            <person name="Arnold D."/>
        </authorList>
    </citation>
    <scope>NUCLEOTIDE SEQUENCE [LARGE SCALE GENOMIC DNA]</scope>
    <source>
        <strain evidence="3 4">H11S7</strain>
    </source>
</reference>
<dbReference type="RefSeq" id="WP_258986775.1">
    <property type="nucleotide sequence ID" value="NZ_JALIGE010000068.1"/>
</dbReference>
<dbReference type="Gene3D" id="3.40.50.720">
    <property type="entry name" value="NAD(P)-binding Rossmann-like Domain"/>
    <property type="match status" value="1"/>
</dbReference>
<dbReference type="InterPro" id="IPR000683">
    <property type="entry name" value="Gfo/Idh/MocA-like_OxRdtase_N"/>
</dbReference>
<dbReference type="Pfam" id="PF22725">
    <property type="entry name" value="GFO_IDH_MocA_C3"/>
    <property type="match status" value="1"/>
</dbReference>
<dbReference type="PANTHER" id="PTHR43249:SF1">
    <property type="entry name" value="D-GLUCOSIDE 3-DEHYDROGENASE"/>
    <property type="match status" value="1"/>
</dbReference>
<dbReference type="InterPro" id="IPR055170">
    <property type="entry name" value="GFO_IDH_MocA-like_dom"/>
</dbReference>
<evidence type="ECO:0000259" key="1">
    <source>
        <dbReference type="Pfam" id="PF01408"/>
    </source>
</evidence>
<proteinExistence type="predicted"/>
<dbReference type="Proteomes" id="UP001205357">
    <property type="component" value="Unassembled WGS sequence"/>
</dbReference>
<keyword evidence="4" id="KW-1185">Reference proteome</keyword>
<dbReference type="PANTHER" id="PTHR43249">
    <property type="entry name" value="UDP-N-ACETYL-2-AMINO-2-DEOXY-D-GLUCURONATE OXIDASE"/>
    <property type="match status" value="1"/>
</dbReference>
<dbReference type="Gene3D" id="3.30.360.10">
    <property type="entry name" value="Dihydrodipicolinate Reductase, domain 2"/>
    <property type="match status" value="1"/>
</dbReference>
<sequence length="340" mass="37864">MKTLNAAIIGCGAIHTCHVEALRQTPGVVLRAIVDIDPDKGRALSGEYDCAFYQDYREMLCDVAIDVVHICTPHYLHKPMVLAALAAGKQVFCEKPVGMNMADIVEMRAAEKQADGRLGVCYQNRLNPTSLALRQLLSENALGRLLSINAFLTWSRTPPYYANSPWRGRYASEGGSLLINQAIHTLDLVQWFGGGVTRLKGVVDCARLEDTIDTEDTAMATLEFSGGARGLFFASNNHTRDTPLQLDIHCEQGELQLRDNTLWRVSDDKRVMIASDETPYGHSKRYWGNGHINAIRQFYDAVRSDRHSGVTGLNDAAKSLHMVEAIYRSSQLRQWVTLPE</sequence>